<dbReference type="SUPFAM" id="SSF53300">
    <property type="entry name" value="vWA-like"/>
    <property type="match status" value="1"/>
</dbReference>
<dbReference type="Gene3D" id="3.40.50.410">
    <property type="entry name" value="von Willebrand factor, type A domain"/>
    <property type="match status" value="1"/>
</dbReference>
<comment type="caution">
    <text evidence="3">The sequence shown here is derived from an EMBL/GenBank/DDBJ whole genome shotgun (WGS) entry which is preliminary data.</text>
</comment>
<evidence type="ECO:0000256" key="1">
    <source>
        <dbReference type="SAM" id="MobiDB-lite"/>
    </source>
</evidence>
<dbReference type="AlphaFoldDB" id="A0A967B6G0"/>
<keyword evidence="4" id="KW-1185">Reference proteome</keyword>
<accession>A0A967B6G0</accession>
<evidence type="ECO:0000259" key="2">
    <source>
        <dbReference type="PROSITE" id="PS50234"/>
    </source>
</evidence>
<dbReference type="InterPro" id="IPR002035">
    <property type="entry name" value="VWF_A"/>
</dbReference>
<evidence type="ECO:0000313" key="4">
    <source>
        <dbReference type="Proteomes" id="UP000597459"/>
    </source>
</evidence>
<protein>
    <recommendedName>
        <fullName evidence="2">VWFA domain-containing protein</fullName>
    </recommendedName>
</protein>
<dbReference type="InterPro" id="IPR036465">
    <property type="entry name" value="vWFA_dom_sf"/>
</dbReference>
<dbReference type="Proteomes" id="UP000597459">
    <property type="component" value="Unassembled WGS sequence"/>
</dbReference>
<dbReference type="PROSITE" id="PS50234">
    <property type="entry name" value="VWFA"/>
    <property type="match status" value="1"/>
</dbReference>
<feature type="region of interest" description="Disordered" evidence="1">
    <location>
        <begin position="183"/>
        <end position="209"/>
    </location>
</feature>
<organism evidence="3 4">
    <name type="scientific">Acetobacter estunensis</name>
    <dbReference type="NCBI Taxonomy" id="104097"/>
    <lineage>
        <taxon>Bacteria</taxon>
        <taxon>Pseudomonadati</taxon>
        <taxon>Pseudomonadota</taxon>
        <taxon>Alphaproteobacteria</taxon>
        <taxon>Acetobacterales</taxon>
        <taxon>Acetobacteraceae</taxon>
        <taxon>Acetobacter</taxon>
    </lineage>
</organism>
<feature type="domain" description="VWFA" evidence="2">
    <location>
        <begin position="140"/>
        <end position="441"/>
    </location>
</feature>
<evidence type="ECO:0000313" key="3">
    <source>
        <dbReference type="EMBL" id="NHO54702.1"/>
    </source>
</evidence>
<reference evidence="3" key="1">
    <citation type="submission" date="2019-11" db="EMBL/GenBank/DDBJ databases">
        <title>Description of new Acetobacter species.</title>
        <authorList>
            <person name="Cleenwerck I."/>
            <person name="Sombolestani A.S."/>
        </authorList>
    </citation>
    <scope>NUCLEOTIDE SEQUENCE</scope>
    <source>
        <strain evidence="3">LMG 1626</strain>
    </source>
</reference>
<proteinExistence type="predicted"/>
<dbReference type="Pfam" id="PF13400">
    <property type="entry name" value="Tad"/>
    <property type="match status" value="1"/>
</dbReference>
<dbReference type="EMBL" id="WOTH01000030">
    <property type="protein sequence ID" value="NHO54702.1"/>
    <property type="molecule type" value="Genomic_DNA"/>
</dbReference>
<dbReference type="InterPro" id="IPR028087">
    <property type="entry name" value="Tad_N"/>
</dbReference>
<dbReference type="CDD" id="cd00198">
    <property type="entry name" value="vWFA"/>
    <property type="match status" value="1"/>
</dbReference>
<name>A0A967B6G0_9PROT</name>
<gene>
    <name evidence="3" type="ORF">GOB87_12235</name>
</gene>
<sequence>MAALSIVPVMIGIAVAVDLGSLVTTRSHLQSIADAASLQATKAANDYLVSNPGTSSVIGALAAAQTAAQASVTANAAESGISPAPVPSVTYKSLTSYSGSVTVSLSETSPSYFGGLISSGNNTVSVTSTATMAEGNSYIQVLFVVDISNSMGVGGTTVDITALENGSGQCAFACHDPSGYSAATNSCNPRSTSSTSQRHSHASTLPSCDTRTTAKAEGINLKIDYVNQAVQTFISELQSYAQDDRTHITVGIDTFGTNFTQVLAPTTDLNNAATVAAAIDLEDATPLANANDNPNQGSTNYSVYNYGYTKTSAALQQVLSGLSNVGDGSSASSMKTYIIFLSDGAEDIFGSTAWHRIVDVNYSTLCSQLKGGNVRVFSIWAPYYAIPGDSQYQALVEPFAGTGSGSMQGTMEGCATSSADYFEANDGPAIQQAFSTTFDSIISDSALHLTQ</sequence>